<name>A0ABD0M2I6_9CAEN</name>
<reference evidence="2 3" key="1">
    <citation type="journal article" date="2023" name="Sci. Data">
        <title>Genome assembly of the Korean intertidal mud-creeper Batillaria attramentaria.</title>
        <authorList>
            <person name="Patra A.K."/>
            <person name="Ho P.T."/>
            <person name="Jun S."/>
            <person name="Lee S.J."/>
            <person name="Kim Y."/>
            <person name="Won Y.J."/>
        </authorList>
    </citation>
    <scope>NUCLEOTIDE SEQUENCE [LARGE SCALE GENOMIC DNA]</scope>
    <source>
        <strain evidence="2">Wonlab-2016</strain>
    </source>
</reference>
<gene>
    <name evidence="2" type="ORF">BaRGS_00002682</name>
</gene>
<dbReference type="EMBL" id="JACVVK020000008">
    <property type="protein sequence ID" value="KAK7505960.1"/>
    <property type="molecule type" value="Genomic_DNA"/>
</dbReference>
<evidence type="ECO:0000313" key="2">
    <source>
        <dbReference type="EMBL" id="KAK7505960.1"/>
    </source>
</evidence>
<proteinExistence type="predicted"/>
<feature type="region of interest" description="Disordered" evidence="1">
    <location>
        <begin position="76"/>
        <end position="99"/>
    </location>
</feature>
<dbReference type="Proteomes" id="UP001519460">
    <property type="component" value="Unassembled WGS sequence"/>
</dbReference>
<comment type="caution">
    <text evidence="2">The sequence shown here is derived from an EMBL/GenBank/DDBJ whole genome shotgun (WGS) entry which is preliminary data.</text>
</comment>
<feature type="compositionally biased region" description="Polar residues" evidence="1">
    <location>
        <begin position="23"/>
        <end position="33"/>
    </location>
</feature>
<feature type="region of interest" description="Disordered" evidence="1">
    <location>
        <begin position="1"/>
        <end position="33"/>
    </location>
</feature>
<feature type="compositionally biased region" description="Basic and acidic residues" evidence="1">
    <location>
        <begin position="1"/>
        <end position="11"/>
    </location>
</feature>
<accession>A0ABD0M2I6</accession>
<dbReference type="AlphaFoldDB" id="A0ABD0M2I6"/>
<evidence type="ECO:0000256" key="1">
    <source>
        <dbReference type="SAM" id="MobiDB-lite"/>
    </source>
</evidence>
<evidence type="ECO:0000313" key="3">
    <source>
        <dbReference type="Proteomes" id="UP001519460"/>
    </source>
</evidence>
<protein>
    <submittedName>
        <fullName evidence="2">Uncharacterized protein</fullName>
    </submittedName>
</protein>
<sequence>MQNAQEGRESRFLSVPDSPLPSEGSSRTASVTQINPVHEPLQKRHASASDLSLVHAKKVRRKLGVKALCDDAIQTGNEGEIQTPPGIDIILPTMGGSRV</sequence>
<organism evidence="2 3">
    <name type="scientific">Batillaria attramentaria</name>
    <dbReference type="NCBI Taxonomy" id="370345"/>
    <lineage>
        <taxon>Eukaryota</taxon>
        <taxon>Metazoa</taxon>
        <taxon>Spiralia</taxon>
        <taxon>Lophotrochozoa</taxon>
        <taxon>Mollusca</taxon>
        <taxon>Gastropoda</taxon>
        <taxon>Caenogastropoda</taxon>
        <taxon>Sorbeoconcha</taxon>
        <taxon>Cerithioidea</taxon>
        <taxon>Batillariidae</taxon>
        <taxon>Batillaria</taxon>
    </lineage>
</organism>
<keyword evidence="3" id="KW-1185">Reference proteome</keyword>